<dbReference type="Proteomes" id="UP000439903">
    <property type="component" value="Unassembled WGS sequence"/>
</dbReference>
<dbReference type="EMBL" id="WTPW01001121">
    <property type="protein sequence ID" value="KAF0454727.1"/>
    <property type="molecule type" value="Genomic_DNA"/>
</dbReference>
<reference evidence="1 2" key="1">
    <citation type="journal article" date="2019" name="Environ. Microbiol.">
        <title>At the nexus of three kingdoms: the genome of the mycorrhizal fungus Gigaspora margarita provides insights into plant, endobacterial and fungal interactions.</title>
        <authorList>
            <person name="Venice F."/>
            <person name="Ghignone S."/>
            <person name="Salvioli di Fossalunga A."/>
            <person name="Amselem J."/>
            <person name="Novero M."/>
            <person name="Xianan X."/>
            <person name="Sedzielewska Toro K."/>
            <person name="Morin E."/>
            <person name="Lipzen A."/>
            <person name="Grigoriev I.V."/>
            <person name="Henrissat B."/>
            <person name="Martin F.M."/>
            <person name="Bonfante P."/>
        </authorList>
    </citation>
    <scope>NUCLEOTIDE SEQUENCE [LARGE SCALE GENOMIC DNA]</scope>
    <source>
        <strain evidence="1 2">BEG34</strain>
    </source>
</reference>
<keyword evidence="2" id="KW-1185">Reference proteome</keyword>
<evidence type="ECO:0000313" key="2">
    <source>
        <dbReference type="Proteomes" id="UP000439903"/>
    </source>
</evidence>
<sequence>MNGLCKKAISVGLEAGYTVMDILNKFLEDFIHKHSMNQHMSTNVNQDNTMYDNELDNLHDKENEIPFDVLTVHDPITKK</sequence>
<name>A0A8H4A9Y3_GIGMA</name>
<accession>A0A8H4A9Y3</accession>
<dbReference type="AlphaFoldDB" id="A0A8H4A9Y3"/>
<proteinExistence type="predicted"/>
<comment type="caution">
    <text evidence="1">The sequence shown here is derived from an EMBL/GenBank/DDBJ whole genome shotgun (WGS) entry which is preliminary data.</text>
</comment>
<organism evidence="1 2">
    <name type="scientific">Gigaspora margarita</name>
    <dbReference type="NCBI Taxonomy" id="4874"/>
    <lineage>
        <taxon>Eukaryota</taxon>
        <taxon>Fungi</taxon>
        <taxon>Fungi incertae sedis</taxon>
        <taxon>Mucoromycota</taxon>
        <taxon>Glomeromycotina</taxon>
        <taxon>Glomeromycetes</taxon>
        <taxon>Diversisporales</taxon>
        <taxon>Gigasporaceae</taxon>
        <taxon>Gigaspora</taxon>
    </lineage>
</organism>
<gene>
    <name evidence="1" type="ORF">F8M41_001556</name>
</gene>
<evidence type="ECO:0000313" key="1">
    <source>
        <dbReference type="EMBL" id="KAF0454727.1"/>
    </source>
</evidence>
<protein>
    <submittedName>
        <fullName evidence="1">Uncharacterized protein</fullName>
    </submittedName>
</protein>